<gene>
    <name evidence="1" type="ORF">TWF718_000398</name>
</gene>
<dbReference type="EMBL" id="JAVHNR010000001">
    <property type="protein sequence ID" value="KAK6356025.1"/>
    <property type="molecule type" value="Genomic_DNA"/>
</dbReference>
<organism evidence="1 2">
    <name type="scientific">Orbilia javanica</name>
    <dbReference type="NCBI Taxonomy" id="47235"/>
    <lineage>
        <taxon>Eukaryota</taxon>
        <taxon>Fungi</taxon>
        <taxon>Dikarya</taxon>
        <taxon>Ascomycota</taxon>
        <taxon>Pezizomycotina</taxon>
        <taxon>Orbiliomycetes</taxon>
        <taxon>Orbiliales</taxon>
        <taxon>Orbiliaceae</taxon>
        <taxon>Orbilia</taxon>
    </lineage>
</organism>
<reference evidence="1 2" key="1">
    <citation type="submission" date="2019-10" db="EMBL/GenBank/DDBJ databases">
        <authorList>
            <person name="Palmer J.M."/>
        </authorList>
    </citation>
    <scope>NUCLEOTIDE SEQUENCE [LARGE SCALE GENOMIC DNA]</scope>
    <source>
        <strain evidence="1 2">TWF718</strain>
    </source>
</reference>
<dbReference type="AlphaFoldDB" id="A0AAN8RGD7"/>
<proteinExistence type="predicted"/>
<comment type="caution">
    <text evidence="1">The sequence shown here is derived from an EMBL/GenBank/DDBJ whole genome shotgun (WGS) entry which is preliminary data.</text>
</comment>
<keyword evidence="2" id="KW-1185">Reference proteome</keyword>
<evidence type="ECO:0000313" key="1">
    <source>
        <dbReference type="EMBL" id="KAK6356025.1"/>
    </source>
</evidence>
<sequence>MFTVNLKRAIAVNPAISLLWPCFKTPGKYLTKAASKCYSKSAGPLPKPYKMISLDGITGDNCQYNVTDYKVIINRLAKKGVIVLPRACASSDSSALAYQVLRQSYQRLYVVAMKAQSLEVRARKLQGSNETWRATLQKSSHDLMLACEAHRQGYSFLSHDAKFGKQLEIALTKMGITTYLIPNSWTDYKEELKSQT</sequence>
<accession>A0AAN8RGD7</accession>
<dbReference type="Proteomes" id="UP001313282">
    <property type="component" value="Unassembled WGS sequence"/>
</dbReference>
<evidence type="ECO:0000313" key="2">
    <source>
        <dbReference type="Proteomes" id="UP001313282"/>
    </source>
</evidence>
<protein>
    <submittedName>
        <fullName evidence="1">Uncharacterized protein</fullName>
    </submittedName>
</protein>
<name>A0AAN8RGD7_9PEZI</name>